<evidence type="ECO:0000313" key="1">
    <source>
        <dbReference type="EMBL" id="EET04628.1"/>
    </source>
</evidence>
<dbReference type="Proteomes" id="UP000001812">
    <property type="component" value="Chromosome II"/>
</dbReference>
<accession>A0A0E1VUS0</accession>
<sequence>MAIRLPSPGVGAVVVPPSRCHGGDVAAVWRVRSCASAMPRGFVRFGRFRARRCPRVRRGAAAPPFDRANQVDWAGVDRIRRAGRLARAASLARMARTA</sequence>
<dbReference type="AlphaFoldDB" id="A0A0E1VUS0"/>
<reference evidence="1 2" key="2">
    <citation type="submission" date="2009-05" db="EMBL/GenBank/DDBJ databases">
        <authorList>
            <person name="Harkins D.M."/>
            <person name="DeShazer D."/>
            <person name="Woods D.E."/>
            <person name="Brinkac L.M."/>
            <person name="Brown K.A."/>
            <person name="Hung G.C."/>
            <person name="Tuanyok A."/>
            <person name="Zhang B."/>
            <person name="Nierman W.C."/>
        </authorList>
    </citation>
    <scope>NUCLEOTIDE SEQUENCE [LARGE SCALE GENOMIC DNA]</scope>
    <source>
        <strain evidence="1 2">1710a</strain>
    </source>
</reference>
<reference evidence="2" key="1">
    <citation type="submission" date="2007-08" db="EMBL/GenBank/DDBJ databases">
        <title>Annotation of Burkholderia pseudomallei 1710a.</title>
        <authorList>
            <person name="Harkins D.M."/>
            <person name="DeShazer D."/>
            <person name="Woods D.E."/>
            <person name="Brinkac L.M."/>
            <person name="Brown K.A."/>
            <person name="Hung G.C."/>
            <person name="Tuanyok A."/>
            <person name="Zhang B."/>
            <person name="Nierman W.C."/>
        </authorList>
    </citation>
    <scope>NUCLEOTIDE SEQUENCE [LARGE SCALE GENOMIC DNA]</scope>
    <source>
        <strain evidence="2">1710a</strain>
    </source>
</reference>
<evidence type="ECO:0000313" key="2">
    <source>
        <dbReference type="Proteomes" id="UP000001812"/>
    </source>
</evidence>
<dbReference type="HOGENOM" id="CLU_182074_0_0_4"/>
<gene>
    <name evidence="1" type="ORF">BURPS1710A_A2185</name>
</gene>
<name>A0A0E1VUS0_BURPE</name>
<proteinExistence type="predicted"/>
<protein>
    <submittedName>
        <fullName evidence="1">Uncharacterized protein</fullName>
    </submittedName>
</protein>
<dbReference type="EMBL" id="CM000833">
    <property type="protein sequence ID" value="EET04628.1"/>
    <property type="molecule type" value="Genomic_DNA"/>
</dbReference>
<organism evidence="1 2">
    <name type="scientific">Burkholderia pseudomallei 1710a</name>
    <dbReference type="NCBI Taxonomy" id="320371"/>
    <lineage>
        <taxon>Bacteria</taxon>
        <taxon>Pseudomonadati</taxon>
        <taxon>Pseudomonadota</taxon>
        <taxon>Betaproteobacteria</taxon>
        <taxon>Burkholderiales</taxon>
        <taxon>Burkholderiaceae</taxon>
        <taxon>Burkholderia</taxon>
        <taxon>pseudomallei group</taxon>
    </lineage>
</organism>